<protein>
    <submittedName>
        <fullName evidence="1">Uncharacterized protein</fullName>
    </submittedName>
</protein>
<sequence>GYWRIGGLRQWVNLEFFDQTWKPDNIQKVK</sequence>
<dbReference type="AlphaFoldDB" id="X1B973"/>
<organism evidence="1">
    <name type="scientific">marine sediment metagenome</name>
    <dbReference type="NCBI Taxonomy" id="412755"/>
    <lineage>
        <taxon>unclassified sequences</taxon>
        <taxon>metagenomes</taxon>
        <taxon>ecological metagenomes</taxon>
    </lineage>
</organism>
<comment type="caution">
    <text evidence="1">The sequence shown here is derived from an EMBL/GenBank/DDBJ whole genome shotgun (WGS) entry which is preliminary data.</text>
</comment>
<dbReference type="EMBL" id="BART01028705">
    <property type="protein sequence ID" value="GAG92344.1"/>
    <property type="molecule type" value="Genomic_DNA"/>
</dbReference>
<feature type="non-terminal residue" evidence="1">
    <location>
        <position position="1"/>
    </location>
</feature>
<proteinExistence type="predicted"/>
<name>X1B973_9ZZZZ</name>
<accession>X1B973</accession>
<evidence type="ECO:0000313" key="1">
    <source>
        <dbReference type="EMBL" id="GAG92344.1"/>
    </source>
</evidence>
<reference evidence="1" key="1">
    <citation type="journal article" date="2014" name="Front. Microbiol.">
        <title>High frequency of phylogenetically diverse reductive dehalogenase-homologous genes in deep subseafloor sedimentary metagenomes.</title>
        <authorList>
            <person name="Kawai M."/>
            <person name="Futagami T."/>
            <person name="Toyoda A."/>
            <person name="Takaki Y."/>
            <person name="Nishi S."/>
            <person name="Hori S."/>
            <person name="Arai W."/>
            <person name="Tsubouchi T."/>
            <person name="Morono Y."/>
            <person name="Uchiyama I."/>
            <person name="Ito T."/>
            <person name="Fujiyama A."/>
            <person name="Inagaki F."/>
            <person name="Takami H."/>
        </authorList>
    </citation>
    <scope>NUCLEOTIDE SEQUENCE</scope>
    <source>
        <strain evidence="1">Expedition CK06-06</strain>
    </source>
</reference>
<gene>
    <name evidence="1" type="ORF">S01H4_50542</name>
</gene>